<dbReference type="SMART" id="SM00244">
    <property type="entry name" value="PHB"/>
    <property type="match status" value="1"/>
</dbReference>
<dbReference type="InterPro" id="IPR001107">
    <property type="entry name" value="Band_7"/>
</dbReference>
<comment type="subcellular location">
    <subcellularLocation>
        <location evidence="1">Membrane</location>
        <topology evidence="1">Single-pass membrane protein</topology>
    </subcellularLocation>
</comment>
<feature type="domain" description="Band 7" evidence="4">
    <location>
        <begin position="25"/>
        <end position="183"/>
    </location>
</feature>
<feature type="transmembrane region" description="Helical" evidence="3">
    <location>
        <begin position="6"/>
        <end position="25"/>
    </location>
</feature>
<dbReference type="RefSeq" id="WP_285609159.1">
    <property type="nucleotide sequence ID" value="NZ_BSDC01000003.1"/>
</dbReference>
<organism evidence="5 6">
    <name type="scientific">Geothrix edaphica</name>
    <dbReference type="NCBI Taxonomy" id="2927976"/>
    <lineage>
        <taxon>Bacteria</taxon>
        <taxon>Pseudomonadati</taxon>
        <taxon>Acidobacteriota</taxon>
        <taxon>Holophagae</taxon>
        <taxon>Holophagales</taxon>
        <taxon>Holophagaceae</taxon>
        <taxon>Geothrix</taxon>
    </lineage>
</organism>
<evidence type="ECO:0000259" key="4">
    <source>
        <dbReference type="SMART" id="SM00244"/>
    </source>
</evidence>
<dbReference type="Proteomes" id="UP001165044">
    <property type="component" value="Unassembled WGS sequence"/>
</dbReference>
<dbReference type="InterPro" id="IPR043202">
    <property type="entry name" value="Band-7_stomatin-like"/>
</dbReference>
<evidence type="ECO:0000313" key="6">
    <source>
        <dbReference type="Proteomes" id="UP001165044"/>
    </source>
</evidence>
<dbReference type="PRINTS" id="PR00721">
    <property type="entry name" value="STOMATIN"/>
</dbReference>
<evidence type="ECO:0000313" key="5">
    <source>
        <dbReference type="EMBL" id="GLH67775.1"/>
    </source>
</evidence>
<keyword evidence="3" id="KW-0812">Transmembrane</keyword>
<evidence type="ECO:0000256" key="1">
    <source>
        <dbReference type="ARBA" id="ARBA00004167"/>
    </source>
</evidence>
<keyword evidence="6" id="KW-1185">Reference proteome</keyword>
<dbReference type="PANTHER" id="PTHR10264:SF19">
    <property type="entry name" value="AT06885P-RELATED"/>
    <property type="match status" value="1"/>
</dbReference>
<dbReference type="InterPro" id="IPR001972">
    <property type="entry name" value="Stomatin_HflK_fam"/>
</dbReference>
<dbReference type="CDD" id="cd08826">
    <property type="entry name" value="SPFH_eoslipins_u1"/>
    <property type="match status" value="1"/>
</dbReference>
<comment type="caution">
    <text evidence="5">The sequence shown here is derived from an EMBL/GenBank/DDBJ whole genome shotgun (WGS) entry which is preliminary data.</text>
</comment>
<dbReference type="Gene3D" id="3.30.479.30">
    <property type="entry name" value="Band 7 domain"/>
    <property type="match status" value="1"/>
</dbReference>
<dbReference type="PANTHER" id="PTHR10264">
    <property type="entry name" value="BAND 7 PROTEIN-RELATED"/>
    <property type="match status" value="1"/>
</dbReference>
<dbReference type="Pfam" id="PF01145">
    <property type="entry name" value="Band_7"/>
    <property type="match status" value="1"/>
</dbReference>
<dbReference type="Gene3D" id="6.10.250.2090">
    <property type="match status" value="1"/>
</dbReference>
<proteinExistence type="inferred from homology"/>
<comment type="similarity">
    <text evidence="2">Belongs to the band 7/mec-2 family.</text>
</comment>
<dbReference type="EMBL" id="BSDC01000003">
    <property type="protein sequence ID" value="GLH67775.1"/>
    <property type="molecule type" value="Genomic_DNA"/>
</dbReference>
<sequence length="257" mass="28775">MDTLLASSFGCFGPIAIFLIIYLFACLKVVNEYERLVVFTLGKVEDKPKGPGLCFVWRPFQTAITVSLRTTVLEVPSQDVITRDNVSLKVSAVVYSRVLDPKQAIIGVENYYYATSQIAQTTLRSILGEVSLDELLADREKLSARLREIIDRSTEPWGVEVSSVELKSVDLPEQIQRAMGKQAEAEREKRAKIIAAEGELMASQQLLEAANKISQNPTAIQMRYLQTLTEIAVEKNSTIVFPLPMEIMKAFEKLTEK</sequence>
<dbReference type="InterPro" id="IPR036013">
    <property type="entry name" value="Band_7/SPFH_dom_sf"/>
</dbReference>
<accession>A0ABQ5Q0B6</accession>
<keyword evidence="3" id="KW-1133">Transmembrane helix</keyword>
<name>A0ABQ5Q0B6_9BACT</name>
<reference evidence="5" key="1">
    <citation type="journal article" date="2023" name="Antonie Van Leeuwenhoek">
        <title>Mesoterricola silvestris gen. nov., sp. nov., Mesoterricola sediminis sp. nov., Geothrix oryzae sp. nov., Geothrix edaphica sp. nov., Geothrix rubra sp. nov., and Geothrix limicola sp. nov., six novel members of Acidobacteriota isolated from soils.</title>
        <authorList>
            <person name="Itoh H."/>
            <person name="Sugisawa Y."/>
            <person name="Mise K."/>
            <person name="Xu Z."/>
            <person name="Kuniyasu M."/>
            <person name="Ushijima N."/>
            <person name="Kawano K."/>
            <person name="Kobayashi E."/>
            <person name="Shiratori Y."/>
            <person name="Masuda Y."/>
            <person name="Senoo K."/>
        </authorList>
    </citation>
    <scope>NUCLEOTIDE SEQUENCE</scope>
    <source>
        <strain evidence="5">Red802</strain>
    </source>
</reference>
<protein>
    <submittedName>
        <fullName evidence="5">Membrane protein</fullName>
    </submittedName>
</protein>
<gene>
    <name evidence="5" type="ORF">GETHED_21390</name>
</gene>
<evidence type="ECO:0000256" key="3">
    <source>
        <dbReference type="SAM" id="Phobius"/>
    </source>
</evidence>
<dbReference type="SUPFAM" id="SSF117892">
    <property type="entry name" value="Band 7/SPFH domain"/>
    <property type="match status" value="1"/>
</dbReference>
<keyword evidence="3" id="KW-0472">Membrane</keyword>
<evidence type="ECO:0000256" key="2">
    <source>
        <dbReference type="ARBA" id="ARBA00008164"/>
    </source>
</evidence>